<sequence>MTANSDDQLDALVDSILKSRDRPAITSQLPQRPSSQQQQQSIPASASSRSCGWSINKTTSTRHREHASSGSRNSSVRASMYAVCPGGSTSSAADNFVTAVPTDSRESASSSKTAPTHIDAGDEEAAEEEELSVLIERILAGDGARGLPSTSGPMRHTQESQRAPPSALSTSSPNFSYVPPPHVGSSGPSRASRRGGATRVGERSRSMSRMFGARDVSPDACTQGVVRRLALWYECKEAKRVQAVYEALEREQQECTFQPNINRFEVGVGSSLVADEALHRPSATSKGRQGSGSRSVSFANTISMSSSSSRATPHMCDYIPSLQPPLQPITGADAFVERLRRAWEKRDAVREAEEAKRLHYYDPATFRRDPTVPVPFELGARPRRLLVETAAVVNARSPSPGVVVGVARASPPPPLEEDVFCDVDEGKRLTPENTFLSLAPKIRQGLLFDRQMDTQLLRATDSIRRAAGGE</sequence>
<dbReference type="RefSeq" id="XP_067064675.1">
    <property type="nucleotide sequence ID" value="XM_067206866.1"/>
</dbReference>
<feature type="region of interest" description="Disordered" evidence="1">
    <location>
        <begin position="143"/>
        <end position="211"/>
    </location>
</feature>
<protein>
    <submittedName>
        <fullName evidence="2">Uncharacterized protein</fullName>
    </submittedName>
</protein>
<comment type="caution">
    <text evidence="2">The sequence shown here is derived from an EMBL/GenBank/DDBJ whole genome shotgun (WGS) entry which is preliminary data.</text>
</comment>
<evidence type="ECO:0000256" key="1">
    <source>
        <dbReference type="SAM" id="MobiDB-lite"/>
    </source>
</evidence>
<feature type="compositionally biased region" description="Acidic residues" evidence="1">
    <location>
        <begin position="121"/>
        <end position="130"/>
    </location>
</feature>
<feature type="compositionally biased region" description="Polar residues" evidence="1">
    <location>
        <begin position="160"/>
        <end position="175"/>
    </location>
</feature>
<feature type="compositionally biased region" description="Low complexity" evidence="1">
    <location>
        <begin position="183"/>
        <end position="199"/>
    </location>
</feature>
<feature type="compositionally biased region" description="Low complexity" evidence="1">
    <location>
        <begin position="27"/>
        <end position="50"/>
    </location>
</feature>
<accession>A0A836GYP5</accession>
<reference evidence="3" key="2">
    <citation type="journal article" date="2021" name="Sci. Data">
        <title>Chromosome-scale genome sequencing, assembly and annotation of six genomes from subfamily Leishmaniinae.</title>
        <authorList>
            <person name="Almutairi H."/>
            <person name="Urbaniak M.D."/>
            <person name="Bates M.D."/>
            <person name="Jariyapan N."/>
            <person name="Kwakye-Nuako G."/>
            <person name="Thomaz Soccol V."/>
            <person name="Al-Salem W.S."/>
            <person name="Dillon R.J."/>
            <person name="Bates P.A."/>
            <person name="Gatherer D."/>
        </authorList>
    </citation>
    <scope>NUCLEOTIDE SEQUENCE [LARGE SCALE GENOMIC DNA]</scope>
</reference>
<feature type="region of interest" description="Disordered" evidence="1">
    <location>
        <begin position="100"/>
        <end position="130"/>
    </location>
</feature>
<feature type="region of interest" description="Disordered" evidence="1">
    <location>
        <begin position="1"/>
        <end position="75"/>
    </location>
</feature>
<dbReference type="KEGG" id="loi:92360800"/>
<dbReference type="AlphaFoldDB" id="A0A836GYP5"/>
<evidence type="ECO:0000313" key="3">
    <source>
        <dbReference type="Proteomes" id="UP000674143"/>
    </source>
</evidence>
<evidence type="ECO:0000313" key="2">
    <source>
        <dbReference type="EMBL" id="KAG5483736.1"/>
    </source>
</evidence>
<reference evidence="3" key="1">
    <citation type="journal article" date="2021" name="Microbiol. Resour. Announc.">
        <title>LGAAP: Leishmaniinae Genome Assembly and Annotation Pipeline.</title>
        <authorList>
            <person name="Almutairi H."/>
            <person name="Urbaniak M.D."/>
            <person name="Bates M.D."/>
            <person name="Jariyapan N."/>
            <person name="Kwakye-Nuako G."/>
            <person name="Thomaz-Soccol V."/>
            <person name="Al-Salem W.S."/>
            <person name="Dillon R.J."/>
            <person name="Bates P.A."/>
            <person name="Gatherer D."/>
        </authorList>
    </citation>
    <scope>NUCLEOTIDE SEQUENCE [LARGE SCALE GENOMIC DNA]</scope>
</reference>
<organism evidence="2 3">
    <name type="scientific">Leishmania orientalis</name>
    <dbReference type="NCBI Taxonomy" id="2249476"/>
    <lineage>
        <taxon>Eukaryota</taxon>
        <taxon>Discoba</taxon>
        <taxon>Euglenozoa</taxon>
        <taxon>Kinetoplastea</taxon>
        <taxon>Metakinetoplastina</taxon>
        <taxon>Trypanosomatida</taxon>
        <taxon>Trypanosomatidae</taxon>
        <taxon>Leishmaniinae</taxon>
        <taxon>Leishmania</taxon>
    </lineage>
</organism>
<dbReference type="GeneID" id="92360800"/>
<gene>
    <name evidence="2" type="ORF">LSCM4_04889</name>
</gene>
<keyword evidence="3" id="KW-1185">Reference proteome</keyword>
<dbReference type="EMBL" id="JAFHLR010000014">
    <property type="protein sequence ID" value="KAG5483736.1"/>
    <property type="molecule type" value="Genomic_DNA"/>
</dbReference>
<name>A0A836GYP5_9TRYP</name>
<dbReference type="Proteomes" id="UP000674143">
    <property type="component" value="Unassembled WGS sequence"/>
</dbReference>
<proteinExistence type="predicted"/>